<dbReference type="KEGG" id="atm:ANT_08040"/>
<dbReference type="OrthoDB" id="9781180at2"/>
<dbReference type="eggNOG" id="COG1102">
    <property type="taxonomic scope" value="Bacteria"/>
</dbReference>
<dbReference type="Gene3D" id="3.40.50.300">
    <property type="entry name" value="P-loop containing nucleotide triphosphate hydrolases"/>
    <property type="match status" value="1"/>
</dbReference>
<dbReference type="EMBL" id="AP012029">
    <property type="protein sequence ID" value="BAJ62838.1"/>
    <property type="molecule type" value="Genomic_DNA"/>
</dbReference>
<name>E8N2N2_ANATU</name>
<dbReference type="Proteomes" id="UP000008922">
    <property type="component" value="Chromosome"/>
</dbReference>
<reference evidence="1 2" key="1">
    <citation type="submission" date="2010-12" db="EMBL/GenBank/DDBJ databases">
        <title>Whole genome sequence of Anaerolinea thermophila UNI-1.</title>
        <authorList>
            <person name="Narita-Yamada S."/>
            <person name="Kishi E."/>
            <person name="Watanabe Y."/>
            <person name="Takasaki K."/>
            <person name="Ankai A."/>
            <person name="Oguchi A."/>
            <person name="Fukui S."/>
            <person name="Takahashi M."/>
            <person name="Yashiro I."/>
            <person name="Hosoyama A."/>
            <person name="Sekiguchi Y."/>
            <person name="Hanada S."/>
            <person name="Fujita N."/>
        </authorList>
    </citation>
    <scope>NUCLEOTIDE SEQUENCE [LARGE SCALE GENOMIC DNA]</scope>
    <source>
        <strain evidence="2">DSM 14523 / JCM 11388 / NBRC 100420 / UNI-1</strain>
    </source>
</reference>
<protein>
    <recommendedName>
        <fullName evidence="3">Cytidylate kinase</fullName>
    </recommendedName>
</protein>
<keyword evidence="2" id="KW-1185">Reference proteome</keyword>
<sequence>MATITISRQFGSGGDEIARMVADMLNYRMFDKWMILNAARESGLSEQEIIDYSEDNYRVRGFLERLFARTAPISITYGVIEEPYSVHLLEQELSEETALRLVQKAVQSAHAQGNVVIVGRGGQVILQNEPNTLHVRIEAPLEDRILRVKQQIREQNHRGYADIQPRRQAQNLIEERDAASADYIKRFYEANWADPMLYHMVLNTGKLSLEQAANLIVQAVKELESRSQQAAQPA</sequence>
<dbReference type="HOGENOM" id="CLU_065155_2_2_0"/>
<dbReference type="InParanoid" id="E8N2N2"/>
<dbReference type="STRING" id="926569.ANT_08040"/>
<dbReference type="InterPro" id="IPR027417">
    <property type="entry name" value="P-loop_NTPase"/>
</dbReference>
<organism evidence="1 2">
    <name type="scientific">Anaerolinea thermophila (strain DSM 14523 / JCM 11388 / NBRC 100420 / UNI-1)</name>
    <dbReference type="NCBI Taxonomy" id="926569"/>
    <lineage>
        <taxon>Bacteria</taxon>
        <taxon>Bacillati</taxon>
        <taxon>Chloroflexota</taxon>
        <taxon>Anaerolineae</taxon>
        <taxon>Anaerolineales</taxon>
        <taxon>Anaerolineaceae</taxon>
        <taxon>Anaerolinea</taxon>
    </lineage>
</organism>
<dbReference type="Pfam" id="PF13189">
    <property type="entry name" value="Cytidylate_kin2"/>
    <property type="match status" value="1"/>
</dbReference>
<dbReference type="AlphaFoldDB" id="E8N2N2"/>
<evidence type="ECO:0000313" key="1">
    <source>
        <dbReference type="EMBL" id="BAJ62838.1"/>
    </source>
</evidence>
<dbReference type="SUPFAM" id="SSF52540">
    <property type="entry name" value="P-loop containing nucleoside triphosphate hydrolases"/>
    <property type="match status" value="1"/>
</dbReference>
<accession>E8N2N2</accession>
<gene>
    <name evidence="1" type="ordered locus">ANT_08040</name>
</gene>
<dbReference type="RefSeq" id="WP_013559230.1">
    <property type="nucleotide sequence ID" value="NC_014960.1"/>
</dbReference>
<evidence type="ECO:0000313" key="2">
    <source>
        <dbReference type="Proteomes" id="UP000008922"/>
    </source>
</evidence>
<proteinExistence type="predicted"/>
<evidence type="ECO:0008006" key="3">
    <source>
        <dbReference type="Google" id="ProtNLM"/>
    </source>
</evidence>